<protein>
    <submittedName>
        <fullName evidence="1">Uncharacterized protein</fullName>
    </submittedName>
</protein>
<dbReference type="Proteomes" id="UP000600026">
    <property type="component" value="Unassembled WGS sequence"/>
</dbReference>
<proteinExistence type="predicted"/>
<accession>A0A919H0N9</accession>
<evidence type="ECO:0000313" key="1">
    <source>
        <dbReference type="EMBL" id="GHI86872.1"/>
    </source>
</evidence>
<name>A0A919H0N9_9ACTN</name>
<sequence>MTNDLGCACSCCGARHSELLSSPGDHVSPLPVAPVDLSHRAHRFVEVEGLRVHQSDIRRHRDVWIERRIPVAEIDRATAFQDRWGGLALPPAPFYEGGPRVLSADCPEGSSAEGWSFSAGDGRVSMAYGFMIGPDGAFGIDADRWTPLHASTEGWVEALALAAHARRWATTITRVTGRAVEALDLDSFEPVPEVQGVTDGWWRGEDTLIAVYRGEAMGLDAPQCLEAHVYGGLDEWGLHGG</sequence>
<keyword evidence="2" id="KW-1185">Reference proteome</keyword>
<organism evidence="1 2">
    <name type="scientific">Streptomyces xanthophaeus</name>
    <dbReference type="NCBI Taxonomy" id="67385"/>
    <lineage>
        <taxon>Bacteria</taxon>
        <taxon>Bacillati</taxon>
        <taxon>Actinomycetota</taxon>
        <taxon>Actinomycetes</taxon>
        <taxon>Kitasatosporales</taxon>
        <taxon>Streptomycetaceae</taxon>
        <taxon>Streptomyces</taxon>
    </lineage>
</organism>
<comment type="caution">
    <text evidence="1">The sequence shown here is derived from an EMBL/GenBank/DDBJ whole genome shotgun (WGS) entry which is preliminary data.</text>
</comment>
<reference evidence="1" key="1">
    <citation type="submission" date="2020-09" db="EMBL/GenBank/DDBJ databases">
        <title>Whole genome shotgun sequence of Streptomyces xanthophaeus NBRC 12829.</title>
        <authorList>
            <person name="Komaki H."/>
            <person name="Tamura T."/>
        </authorList>
    </citation>
    <scope>NUCLEOTIDE SEQUENCE</scope>
    <source>
        <strain evidence="1">NBRC 12829</strain>
    </source>
</reference>
<dbReference type="AlphaFoldDB" id="A0A919H0N9"/>
<dbReference type="EMBL" id="BNEE01000006">
    <property type="protein sequence ID" value="GHI86872.1"/>
    <property type="molecule type" value="Genomic_DNA"/>
</dbReference>
<gene>
    <name evidence="1" type="ORF">Sxan_42360</name>
</gene>
<evidence type="ECO:0000313" key="2">
    <source>
        <dbReference type="Proteomes" id="UP000600026"/>
    </source>
</evidence>